<gene>
    <name evidence="1" type="ORF">AB4Y32_16085</name>
</gene>
<organism evidence="1 2">
    <name type="scientific">Paraburkholderia phymatum</name>
    <dbReference type="NCBI Taxonomy" id="148447"/>
    <lineage>
        <taxon>Bacteria</taxon>
        <taxon>Pseudomonadati</taxon>
        <taxon>Pseudomonadota</taxon>
        <taxon>Betaproteobacteria</taxon>
        <taxon>Burkholderiales</taxon>
        <taxon>Burkholderiaceae</taxon>
        <taxon>Paraburkholderia</taxon>
    </lineage>
</organism>
<keyword evidence="2" id="KW-1185">Reference proteome</keyword>
<accession>A0ACC6U142</accession>
<reference evidence="1" key="1">
    <citation type="submission" date="2024-07" db="EMBL/GenBank/DDBJ databases">
        <title>A survey of Mimosa microsymbionts across Brazilian biomes reveals a high diversity of Paraburkholderia nodulating endemic species, but also that Cupriavidus is common as a symbiont of widespread species.</title>
        <authorList>
            <person name="Rouws L."/>
            <person name="Barauna A."/>
            <person name="Beukes C."/>
            <person name="Rouws J.R.C."/>
            <person name="De Faria S.M."/>
            <person name="Gross E."/>
            <person name="Bueno Dos Reis Junior F."/>
            <person name="Simon M.F."/>
            <person name="Maluk M."/>
            <person name="Odee D.W."/>
            <person name="Kenicer G."/>
            <person name="Young J.P.W."/>
            <person name="Reis V.M."/>
            <person name="Zilli J."/>
            <person name="James E.K."/>
        </authorList>
    </citation>
    <scope>NUCLEOTIDE SEQUENCE</scope>
    <source>
        <strain evidence="1">EG181B</strain>
    </source>
</reference>
<evidence type="ECO:0000313" key="2">
    <source>
        <dbReference type="Proteomes" id="UP001558850"/>
    </source>
</evidence>
<name>A0ACC6U142_9BURK</name>
<evidence type="ECO:0000313" key="1">
    <source>
        <dbReference type="EMBL" id="MEX3933296.1"/>
    </source>
</evidence>
<comment type="caution">
    <text evidence="1">The sequence shown here is derived from an EMBL/GenBank/DDBJ whole genome shotgun (WGS) entry which is preliminary data.</text>
</comment>
<protein>
    <submittedName>
        <fullName evidence="1">Uncharacterized protein</fullName>
    </submittedName>
</protein>
<proteinExistence type="predicted"/>
<dbReference type="Proteomes" id="UP001558850">
    <property type="component" value="Unassembled WGS sequence"/>
</dbReference>
<dbReference type="EMBL" id="JBFRCH010000007">
    <property type="protein sequence ID" value="MEX3933296.1"/>
    <property type="molecule type" value="Genomic_DNA"/>
</dbReference>
<sequence>MIDLDALEARANEVSVDCPRVRDWHRYCEATAPAAILELVAEVRRLREENARHERSSLMLANIMHNNTVAMQAAWIEWQHGEGADGAMEWIENTLAGPGLIPEDDEPHATEAQAYFDANFSQRSL</sequence>